<dbReference type="GeneID" id="11241157"/>
<sequence>MFKSITTRGFTKSTTLFILVLGSIIAILDVIENNVIHLKPSDYWDYPLGVYNWWFLFNPEIYLSIIITVFPLLASVPYADSYIEEKKSGFLKNILLRQNKNKYLITKFFVNFLVGGMASIVPLVLNLVVYFSLLPAIKPNLYFGNIPIISFLPDLYINHPLIYIILRIGNCFIFGGIFASVALTCSLFVENRYIVIGIPFFIYTILDIILDTLHFQSYSPLKFLFLDVPFTYGIYVITVITIIILFVVFCVGGKKSENI</sequence>
<gene>
    <name evidence="2" type="ordered locus">GYO_3900</name>
</gene>
<evidence type="ECO:0000313" key="3">
    <source>
        <dbReference type="Proteomes" id="UP000002651"/>
    </source>
</evidence>
<dbReference type="AlphaFoldDB" id="G4P1E2"/>
<reference evidence="2 3" key="1">
    <citation type="journal article" date="2012" name="J. Bacteriol.">
        <title>Whole-genome sequences of Bacillus subtilis and close relatives.</title>
        <authorList>
            <person name="Earl A.M."/>
            <person name="Eppinger M."/>
            <person name="Fricke W.F."/>
            <person name="Rosovitz M.J."/>
            <person name="Rasko D.A."/>
            <person name="Daugherty S."/>
            <person name="Losick R."/>
            <person name="Kolter R."/>
            <person name="Ravel J."/>
        </authorList>
    </citation>
    <scope>NUCLEOTIDE SEQUENCE [LARGE SCALE GENOMIC DNA]</scope>
    <source>
        <strain evidence="3">DSM 15029 / JCM 12233 / NBRC 101239 / NRRL B-23049 / TU-B-10</strain>
    </source>
</reference>
<feature type="transmembrane region" description="Helical" evidence="1">
    <location>
        <begin position="230"/>
        <end position="251"/>
    </location>
</feature>
<proteinExistence type="predicted"/>
<dbReference type="Proteomes" id="UP000002651">
    <property type="component" value="Chromosome"/>
</dbReference>
<feature type="transmembrane region" description="Helical" evidence="1">
    <location>
        <begin position="104"/>
        <end position="133"/>
    </location>
</feature>
<dbReference type="HOGENOM" id="CLU_1025787_0_0_9"/>
<keyword evidence="1" id="KW-1133">Transmembrane helix</keyword>
<keyword evidence="3" id="KW-1185">Reference proteome</keyword>
<feature type="transmembrane region" description="Helical" evidence="1">
    <location>
        <begin position="161"/>
        <end position="181"/>
    </location>
</feature>
<accession>G4P1E2</accession>
<keyword evidence="1" id="KW-0472">Membrane</keyword>
<name>G4P1E2_BACS4</name>
<dbReference type="STRING" id="1052585.GYO_3900"/>
<evidence type="ECO:0000256" key="1">
    <source>
        <dbReference type="SAM" id="Phobius"/>
    </source>
</evidence>
<dbReference type="RefSeq" id="WP_014115361.1">
    <property type="nucleotide sequence ID" value="NC_016047.1"/>
</dbReference>
<feature type="transmembrane region" description="Helical" evidence="1">
    <location>
        <begin position="12"/>
        <end position="31"/>
    </location>
</feature>
<organism evidence="2 3">
    <name type="scientific">Bacillus spizizenii (strain DSM 15029 / JCM 12233 / NBRC 101239 / NRRL B-23049 / TU-B-10)</name>
    <name type="common">Bacillus subtilis subsp. spizizenii</name>
    <dbReference type="NCBI Taxonomy" id="1052585"/>
    <lineage>
        <taxon>Bacteria</taxon>
        <taxon>Bacillati</taxon>
        <taxon>Bacillota</taxon>
        <taxon>Bacilli</taxon>
        <taxon>Bacillales</taxon>
        <taxon>Bacillaceae</taxon>
        <taxon>Bacillus</taxon>
    </lineage>
</organism>
<evidence type="ECO:0000313" key="2">
    <source>
        <dbReference type="EMBL" id="AEP88471.1"/>
    </source>
</evidence>
<feature type="transmembrane region" description="Helical" evidence="1">
    <location>
        <begin position="193"/>
        <end position="210"/>
    </location>
</feature>
<dbReference type="EMBL" id="CP002905">
    <property type="protein sequence ID" value="AEP88471.1"/>
    <property type="molecule type" value="Genomic_DNA"/>
</dbReference>
<keyword evidence="1" id="KW-0812">Transmembrane</keyword>
<dbReference type="KEGG" id="bst:GYO_3900"/>
<protein>
    <submittedName>
        <fullName evidence="2">Conserved membrane-spanning protein, putative</fullName>
    </submittedName>
</protein>
<feature type="transmembrane region" description="Helical" evidence="1">
    <location>
        <begin position="61"/>
        <end position="83"/>
    </location>
</feature>